<dbReference type="SMART" id="SM01022">
    <property type="entry name" value="ASCH"/>
    <property type="match status" value="1"/>
</dbReference>
<dbReference type="Gene3D" id="3.10.400.10">
    <property type="entry name" value="Sulfate adenylyltransferase"/>
    <property type="match status" value="1"/>
</dbReference>
<feature type="domain" description="ASCH" evidence="1">
    <location>
        <begin position="12"/>
        <end position="132"/>
    </location>
</feature>
<dbReference type="PANTHER" id="PTHR39203:SF1">
    <property type="entry name" value="CYTOPLASMIC PROTEIN"/>
    <property type="match status" value="1"/>
</dbReference>
<sequence length="139" mass="15803">MVFQIVNGLRSIEFGNPGESRDRLIAHILDGNKRATAGTLEWDYVAENEPIEHVGEKLAVIDNQNRHIATIQATRVEVKRFADVPDEFALAEAEGDLNGDDFRASHHSFWSKLGLEIKDDTEIVLVYFDLVEDRRNLQQ</sequence>
<dbReference type="InterPro" id="IPR009326">
    <property type="entry name" value="DUF984"/>
</dbReference>
<evidence type="ECO:0000259" key="1">
    <source>
        <dbReference type="SMART" id="SM01022"/>
    </source>
</evidence>
<protein>
    <submittedName>
        <fullName evidence="2">Unannotated protein</fullName>
    </submittedName>
</protein>
<dbReference type="PANTHER" id="PTHR39203">
    <property type="entry name" value="CYTOPLASMIC PROTEIN-RELATED"/>
    <property type="match status" value="1"/>
</dbReference>
<dbReference type="AlphaFoldDB" id="A0A6J6KPQ7"/>
<gene>
    <name evidence="2" type="ORF">UFOPK2252_00336</name>
</gene>
<dbReference type="InterPro" id="IPR015947">
    <property type="entry name" value="PUA-like_sf"/>
</dbReference>
<dbReference type="InterPro" id="IPR007374">
    <property type="entry name" value="ASCH_domain"/>
</dbReference>
<evidence type="ECO:0000313" key="2">
    <source>
        <dbReference type="EMBL" id="CAB4650958.1"/>
    </source>
</evidence>
<organism evidence="2">
    <name type="scientific">freshwater metagenome</name>
    <dbReference type="NCBI Taxonomy" id="449393"/>
    <lineage>
        <taxon>unclassified sequences</taxon>
        <taxon>metagenomes</taxon>
        <taxon>ecological metagenomes</taxon>
    </lineage>
</organism>
<proteinExistence type="predicted"/>
<dbReference type="Pfam" id="PF04266">
    <property type="entry name" value="ASCH"/>
    <property type="match status" value="1"/>
</dbReference>
<name>A0A6J6KPQ7_9ZZZZ</name>
<reference evidence="2" key="1">
    <citation type="submission" date="2020-05" db="EMBL/GenBank/DDBJ databases">
        <authorList>
            <person name="Chiriac C."/>
            <person name="Salcher M."/>
            <person name="Ghai R."/>
            <person name="Kavagutti S V."/>
        </authorList>
    </citation>
    <scope>NUCLEOTIDE SEQUENCE</scope>
</reference>
<accession>A0A6J6KPQ7</accession>
<dbReference type="SUPFAM" id="SSF88697">
    <property type="entry name" value="PUA domain-like"/>
    <property type="match status" value="1"/>
</dbReference>
<dbReference type="EMBL" id="CAEZWN010000019">
    <property type="protein sequence ID" value="CAB4650958.1"/>
    <property type="molecule type" value="Genomic_DNA"/>
</dbReference>